<dbReference type="Proteomes" id="UP000325081">
    <property type="component" value="Unassembled WGS sequence"/>
</dbReference>
<feature type="region of interest" description="Disordered" evidence="1">
    <location>
        <begin position="106"/>
        <end position="143"/>
    </location>
</feature>
<reference evidence="4" key="1">
    <citation type="journal article" date="2019" name="Curr. Biol.">
        <title>Genome Sequence of Striga asiatica Provides Insight into the Evolution of Plant Parasitism.</title>
        <authorList>
            <person name="Yoshida S."/>
            <person name="Kim S."/>
            <person name="Wafula E.K."/>
            <person name="Tanskanen J."/>
            <person name="Kim Y.M."/>
            <person name="Honaas L."/>
            <person name="Yang Z."/>
            <person name="Spallek T."/>
            <person name="Conn C.E."/>
            <person name="Ichihashi Y."/>
            <person name="Cheong K."/>
            <person name="Cui S."/>
            <person name="Der J.P."/>
            <person name="Gundlach H."/>
            <person name="Jiao Y."/>
            <person name="Hori C."/>
            <person name="Ishida J.K."/>
            <person name="Kasahara H."/>
            <person name="Kiba T."/>
            <person name="Kim M.S."/>
            <person name="Koo N."/>
            <person name="Laohavisit A."/>
            <person name="Lee Y.H."/>
            <person name="Lumba S."/>
            <person name="McCourt P."/>
            <person name="Mortimer J.C."/>
            <person name="Mutuku J.M."/>
            <person name="Nomura T."/>
            <person name="Sasaki-Sekimoto Y."/>
            <person name="Seto Y."/>
            <person name="Wang Y."/>
            <person name="Wakatake T."/>
            <person name="Sakakibara H."/>
            <person name="Demura T."/>
            <person name="Yamaguchi S."/>
            <person name="Yoneyama K."/>
            <person name="Manabe R.I."/>
            <person name="Nelson D.C."/>
            <person name="Schulman A.H."/>
            <person name="Timko M.P."/>
            <person name="dePamphilis C.W."/>
            <person name="Choi D."/>
            <person name="Shirasu K."/>
        </authorList>
    </citation>
    <scope>NUCLEOTIDE SEQUENCE [LARGE SCALE GENOMIC DNA]</scope>
    <source>
        <strain evidence="4">cv. UVA1</strain>
    </source>
</reference>
<dbReference type="EMBL" id="BKCP01008848">
    <property type="protein sequence ID" value="GER49793.1"/>
    <property type="molecule type" value="Genomic_DNA"/>
</dbReference>
<feature type="compositionally biased region" description="Basic and acidic residues" evidence="1">
    <location>
        <begin position="127"/>
        <end position="143"/>
    </location>
</feature>
<dbReference type="Pfam" id="PF04783">
    <property type="entry name" value="DUF630"/>
    <property type="match status" value="1"/>
</dbReference>
<proteinExistence type="predicted"/>
<evidence type="ECO:0000313" key="3">
    <source>
        <dbReference type="EMBL" id="GER49793.1"/>
    </source>
</evidence>
<protein>
    <recommendedName>
        <fullName evidence="2">DUF630 domain-containing protein</fullName>
    </recommendedName>
</protein>
<dbReference type="AlphaFoldDB" id="A0A5A7QWP8"/>
<comment type="caution">
    <text evidence="3">The sequence shown here is derived from an EMBL/GenBank/DDBJ whole genome shotgun (WGS) entry which is preliminary data.</text>
</comment>
<gene>
    <name evidence="3" type="ORF">STAS_27060</name>
</gene>
<dbReference type="OrthoDB" id="1893612at2759"/>
<evidence type="ECO:0000313" key="4">
    <source>
        <dbReference type="Proteomes" id="UP000325081"/>
    </source>
</evidence>
<accession>A0A5A7QWP8</accession>
<organism evidence="3 4">
    <name type="scientific">Striga asiatica</name>
    <name type="common">Asiatic witchweed</name>
    <name type="synonym">Buchnera asiatica</name>
    <dbReference type="NCBI Taxonomy" id="4170"/>
    <lineage>
        <taxon>Eukaryota</taxon>
        <taxon>Viridiplantae</taxon>
        <taxon>Streptophyta</taxon>
        <taxon>Embryophyta</taxon>
        <taxon>Tracheophyta</taxon>
        <taxon>Spermatophyta</taxon>
        <taxon>Magnoliopsida</taxon>
        <taxon>eudicotyledons</taxon>
        <taxon>Gunneridae</taxon>
        <taxon>Pentapetalae</taxon>
        <taxon>asterids</taxon>
        <taxon>lamiids</taxon>
        <taxon>Lamiales</taxon>
        <taxon>Orobanchaceae</taxon>
        <taxon>Buchnereae</taxon>
        <taxon>Striga</taxon>
    </lineage>
</organism>
<feature type="domain" description="DUF630" evidence="2">
    <location>
        <begin position="30"/>
        <end position="78"/>
    </location>
</feature>
<sequence>MDVSFNVFYFDILSTHGFLTRGNNAIELGKEVVSICRERKRQIKRAVERRYALADAHYKYCQSLYGVSAAINLFVARHSPPPLYITIPSVPEKNAVVSDPLLLKQNPSESSKKVVPCDSCSSSRSSASEEHKPLEKVKIEIKK</sequence>
<dbReference type="PANTHER" id="PTHR21450">
    <property type="entry name" value="PROTEIN ALTERED PHOSPHATE STARVATION RESPONSE 1"/>
    <property type="match status" value="1"/>
</dbReference>
<evidence type="ECO:0000256" key="1">
    <source>
        <dbReference type="SAM" id="MobiDB-lite"/>
    </source>
</evidence>
<keyword evidence="4" id="KW-1185">Reference proteome</keyword>
<evidence type="ECO:0000259" key="2">
    <source>
        <dbReference type="Pfam" id="PF04783"/>
    </source>
</evidence>
<name>A0A5A7QWP8_STRAF</name>
<dbReference type="PANTHER" id="PTHR21450:SF17">
    <property type="entry name" value="OS09G0542500 PROTEIN"/>
    <property type="match status" value="1"/>
</dbReference>
<dbReference type="InterPro" id="IPR006868">
    <property type="entry name" value="DUF630"/>
</dbReference>